<dbReference type="Proteomes" id="UP001054945">
    <property type="component" value="Unassembled WGS sequence"/>
</dbReference>
<evidence type="ECO:0000313" key="1">
    <source>
        <dbReference type="EMBL" id="GIY95764.1"/>
    </source>
</evidence>
<organism evidence="1 2">
    <name type="scientific">Caerostris extrusa</name>
    <name type="common">Bark spider</name>
    <name type="synonym">Caerostris bankana</name>
    <dbReference type="NCBI Taxonomy" id="172846"/>
    <lineage>
        <taxon>Eukaryota</taxon>
        <taxon>Metazoa</taxon>
        <taxon>Ecdysozoa</taxon>
        <taxon>Arthropoda</taxon>
        <taxon>Chelicerata</taxon>
        <taxon>Arachnida</taxon>
        <taxon>Araneae</taxon>
        <taxon>Araneomorphae</taxon>
        <taxon>Entelegynae</taxon>
        <taxon>Araneoidea</taxon>
        <taxon>Araneidae</taxon>
        <taxon>Caerostris</taxon>
    </lineage>
</organism>
<dbReference type="AlphaFoldDB" id="A0AAV4XPQ9"/>
<sequence length="114" mass="13060">MQFSKAYMYVIGTNEPDDTYKFGEFCTTVNINGIADCSLLLGTSVQLCRNLNRFVYHFIGRIRPSTRCIMKVLWLRTKSSGSQLGKLSRFRIPYVPCVNVMVHNPLFKVAKKSE</sequence>
<protein>
    <submittedName>
        <fullName evidence="1">Uncharacterized protein</fullName>
    </submittedName>
</protein>
<comment type="caution">
    <text evidence="1">The sequence shown here is derived from an EMBL/GenBank/DDBJ whole genome shotgun (WGS) entry which is preliminary data.</text>
</comment>
<reference evidence="1 2" key="1">
    <citation type="submission" date="2021-06" db="EMBL/GenBank/DDBJ databases">
        <title>Caerostris extrusa draft genome.</title>
        <authorList>
            <person name="Kono N."/>
            <person name="Arakawa K."/>
        </authorList>
    </citation>
    <scope>NUCLEOTIDE SEQUENCE [LARGE SCALE GENOMIC DNA]</scope>
</reference>
<proteinExistence type="predicted"/>
<keyword evidence="2" id="KW-1185">Reference proteome</keyword>
<accession>A0AAV4XPQ9</accession>
<name>A0AAV4XPQ9_CAEEX</name>
<gene>
    <name evidence="1" type="ORF">CEXT_767511</name>
</gene>
<evidence type="ECO:0000313" key="2">
    <source>
        <dbReference type="Proteomes" id="UP001054945"/>
    </source>
</evidence>
<dbReference type="EMBL" id="BPLR01017959">
    <property type="protein sequence ID" value="GIY95764.1"/>
    <property type="molecule type" value="Genomic_DNA"/>
</dbReference>